<sequence length="294" mass="33750">MQLRSKLNHNVADYFRKSLQVSSANLSDSNMPFPYKHEFFSGLIKLPFLSSEPEYINFPISQANIQEYLTTLYECTQNLQINMIPRLNAGFSNDSIKAEDAIENPSHKNHISSDDLAIIDEEIIGVYYGTKTNECDITSQSVCMERGTIETDDQEVKLMHPIKQNVTAVSILDIIPLDMNYCSTFQVMLDSQEEGMDTILELDEGWNHPTTRFSLYNKIENKLYKYVRDYSSTLPKEYTKSYIISLPRHFVECKEESKSSETFGSKAYLISTKSPKLLLSKVSSMKRKPKIKLL</sequence>
<accession>A0A0S4TCY1</accession>
<evidence type="ECO:0000313" key="1">
    <source>
        <dbReference type="EMBL" id="CUV05204.1"/>
    </source>
</evidence>
<dbReference type="OrthoDB" id="343087at2759"/>
<proteinExistence type="predicted"/>
<organism evidence="1">
    <name type="scientific">Cryptosporidium hominis</name>
    <dbReference type="NCBI Taxonomy" id="237895"/>
    <lineage>
        <taxon>Eukaryota</taxon>
        <taxon>Sar</taxon>
        <taxon>Alveolata</taxon>
        <taxon>Apicomplexa</taxon>
        <taxon>Conoidasida</taxon>
        <taxon>Coccidia</taxon>
        <taxon>Eucoccidiorida</taxon>
        <taxon>Eimeriorina</taxon>
        <taxon>Cryptosporidiidae</taxon>
        <taxon>Cryptosporidium</taxon>
    </lineage>
</organism>
<reference evidence="1" key="1">
    <citation type="submission" date="2015-08" db="EMBL/GenBank/DDBJ databases">
        <authorList>
            <person name="Babu N.S."/>
            <person name="Beckwith C.J."/>
            <person name="Beseler K.G."/>
            <person name="Brison A."/>
            <person name="Carone J.V."/>
            <person name="Caskin T.P."/>
            <person name="Diamond M."/>
            <person name="Durham M.E."/>
            <person name="Foxe J.M."/>
            <person name="Go M."/>
            <person name="Henderson B.A."/>
            <person name="Jones I.B."/>
            <person name="McGettigan J.A."/>
            <person name="Micheletti S.J."/>
            <person name="Nasrallah M.E."/>
            <person name="Ortiz D."/>
            <person name="Piller C.R."/>
            <person name="Privatt S.R."/>
            <person name="Schneider S.L."/>
            <person name="Sharp S."/>
            <person name="Smith T.C."/>
            <person name="Stanton J.D."/>
            <person name="Ullery H.E."/>
            <person name="Wilson R.J."/>
            <person name="Serrano M.G."/>
            <person name="Buck G."/>
            <person name="Lee V."/>
            <person name="Wang Y."/>
            <person name="Carvalho R."/>
            <person name="Voegtly L."/>
            <person name="Shi R."/>
            <person name="Duckworth R."/>
            <person name="Johnson A."/>
            <person name="Loviza R."/>
            <person name="Walstead R."/>
            <person name="Shah Z."/>
            <person name="Kiflezghi M."/>
            <person name="Wade K."/>
            <person name="Ball S.L."/>
            <person name="Bradley K.W."/>
            <person name="Asai D.J."/>
            <person name="Bowman C.A."/>
            <person name="Russell D.A."/>
            <person name="Pope W.H."/>
            <person name="Jacobs-Sera D."/>
            <person name="Hendrix R.W."/>
            <person name="Hatfull G.F."/>
        </authorList>
    </citation>
    <scope>NUCLEOTIDE SEQUENCE [LARGE SCALE GENOMIC DNA]</scope>
</reference>
<name>A0A0S4TCY1_CRYHO</name>
<dbReference type="EMBL" id="LN877949">
    <property type="protein sequence ID" value="CUV05204.1"/>
    <property type="molecule type" value="Genomic_DNA"/>
</dbReference>
<dbReference type="VEuPathDB" id="CryptoDB:CHUDEA3_2830"/>
<gene>
    <name evidence="1" type="ORF">CHUDEA3_2830</name>
</gene>
<dbReference type="VEuPathDB" id="CryptoDB:GY17_00002509"/>
<dbReference type="VEuPathDB" id="CryptoDB:ChTU502y2012_401g0265"/>
<dbReference type="Proteomes" id="UP000199752">
    <property type="component" value="Chromosome 3"/>
</dbReference>
<dbReference type="AlphaFoldDB" id="A0A0S4TCY1"/>
<dbReference type="VEuPathDB" id="CryptoDB:Chro.30321"/>
<protein>
    <submittedName>
        <fullName evidence="1">Uncharacterized protein</fullName>
    </submittedName>
</protein>